<dbReference type="EMBL" id="JAPDGR010005291">
    <property type="protein sequence ID" value="KAJ2966076.1"/>
    <property type="molecule type" value="Genomic_DNA"/>
</dbReference>
<proteinExistence type="predicted"/>
<dbReference type="Proteomes" id="UP001143856">
    <property type="component" value="Unassembled WGS sequence"/>
</dbReference>
<organism evidence="1 2">
    <name type="scientific">Xylaria curta</name>
    <dbReference type="NCBI Taxonomy" id="42375"/>
    <lineage>
        <taxon>Eukaryota</taxon>
        <taxon>Fungi</taxon>
        <taxon>Dikarya</taxon>
        <taxon>Ascomycota</taxon>
        <taxon>Pezizomycotina</taxon>
        <taxon>Sordariomycetes</taxon>
        <taxon>Xylariomycetidae</taxon>
        <taxon>Xylariales</taxon>
        <taxon>Xylariaceae</taxon>
        <taxon>Xylaria</taxon>
    </lineage>
</organism>
<keyword evidence="2" id="KW-1185">Reference proteome</keyword>
<comment type="caution">
    <text evidence="1">The sequence shown here is derived from an EMBL/GenBank/DDBJ whole genome shotgun (WGS) entry which is preliminary data.</text>
</comment>
<sequence>MLAVSHDGGEQRAYLGVVQRHGETIDDAEQAQLQEYVRAAVQRLLGACDGPVPDRLDVLWMQERKPRGWGIRLLDRFDLPGESARAFDLAGCLMRAKYTTVELGKFVICCALVADCNKRSGQGHGR</sequence>
<accession>A0ACC1MHH5</accession>
<protein>
    <submittedName>
        <fullName evidence="1">Uncharacterized protein</fullName>
    </submittedName>
</protein>
<gene>
    <name evidence="1" type="ORF">NUW58_g10754</name>
</gene>
<reference evidence="1" key="1">
    <citation type="submission" date="2022-10" db="EMBL/GenBank/DDBJ databases">
        <title>Genome Sequence of Xylaria curta.</title>
        <authorList>
            <person name="Buettner E."/>
        </authorList>
    </citation>
    <scope>NUCLEOTIDE SEQUENCE</scope>
    <source>
        <strain evidence="1">Babe10</strain>
    </source>
</reference>
<evidence type="ECO:0000313" key="1">
    <source>
        <dbReference type="EMBL" id="KAJ2966076.1"/>
    </source>
</evidence>
<name>A0ACC1MHH5_9PEZI</name>
<evidence type="ECO:0000313" key="2">
    <source>
        <dbReference type="Proteomes" id="UP001143856"/>
    </source>
</evidence>